<feature type="region of interest" description="Disordered" evidence="1">
    <location>
        <begin position="1"/>
        <end position="35"/>
    </location>
</feature>
<sequence length="310" mass="36525">MAKKKKSTSKSTTENKVETNINENNNNNTDTPKPFDPFENLDDKQLDIFKQFKEKLNELELSDKEKLWVDDMMILRYLRAREYDLQASFNLLKKTLEWRKQYKPDEITAEHLSYEASTGKQYCNGKTKDGKPAIYMRPVRENTKNYERQIQLLVYTLERAIQHIDRSTETGVEQLAIVIDFNGYSLFNAPPMSVARQTLEILSDHYPERLGTAFVVDPPMIFNILYNAIMPFVNPNTAKKIVFVKGEKAKLKTMHEHFDIEHIERPHTGTSEFEYDHMTFWRNEIILDREKRQLPPLSNEELDVILKRKD</sequence>
<dbReference type="GeneID" id="31365526"/>
<dbReference type="AlphaFoldDB" id="D3BQ72"/>
<gene>
    <name evidence="3" type="ORF">PPL_10055</name>
</gene>
<dbReference type="SUPFAM" id="SSF52087">
    <property type="entry name" value="CRAL/TRIO domain"/>
    <property type="match status" value="1"/>
</dbReference>
<evidence type="ECO:0000313" key="4">
    <source>
        <dbReference type="Proteomes" id="UP000001396"/>
    </source>
</evidence>
<dbReference type="InterPro" id="IPR036273">
    <property type="entry name" value="CRAL/TRIO_N_dom_sf"/>
</dbReference>
<evidence type="ECO:0000313" key="3">
    <source>
        <dbReference type="EMBL" id="EFA76292.1"/>
    </source>
</evidence>
<dbReference type="SMART" id="SM00516">
    <property type="entry name" value="SEC14"/>
    <property type="match status" value="1"/>
</dbReference>
<dbReference type="SUPFAM" id="SSF46938">
    <property type="entry name" value="CRAL/TRIO N-terminal domain"/>
    <property type="match status" value="1"/>
</dbReference>
<dbReference type="SMART" id="SM01100">
    <property type="entry name" value="CRAL_TRIO_N"/>
    <property type="match status" value="1"/>
</dbReference>
<dbReference type="CDD" id="cd00170">
    <property type="entry name" value="SEC14"/>
    <property type="match status" value="1"/>
</dbReference>
<dbReference type="Pfam" id="PF03765">
    <property type="entry name" value="CRAL_TRIO_N"/>
    <property type="match status" value="1"/>
</dbReference>
<proteinExistence type="predicted"/>
<dbReference type="OMA" id="WRVEYGV"/>
<dbReference type="Proteomes" id="UP000001396">
    <property type="component" value="Unassembled WGS sequence"/>
</dbReference>
<accession>D3BQ72</accession>
<dbReference type="InterPro" id="IPR011074">
    <property type="entry name" value="CRAL/TRIO_N_dom"/>
</dbReference>
<dbReference type="InterPro" id="IPR001251">
    <property type="entry name" value="CRAL-TRIO_dom"/>
</dbReference>
<dbReference type="PANTHER" id="PTHR45824">
    <property type="entry name" value="GH16843P"/>
    <property type="match status" value="1"/>
</dbReference>
<organism evidence="3 4">
    <name type="scientific">Heterostelium pallidum (strain ATCC 26659 / Pp 5 / PN500)</name>
    <name type="common">Cellular slime mold</name>
    <name type="synonym">Polysphondylium pallidum</name>
    <dbReference type="NCBI Taxonomy" id="670386"/>
    <lineage>
        <taxon>Eukaryota</taxon>
        <taxon>Amoebozoa</taxon>
        <taxon>Evosea</taxon>
        <taxon>Eumycetozoa</taxon>
        <taxon>Dictyostelia</taxon>
        <taxon>Acytosteliales</taxon>
        <taxon>Acytosteliaceae</taxon>
        <taxon>Heterostelium</taxon>
    </lineage>
</organism>
<evidence type="ECO:0000256" key="1">
    <source>
        <dbReference type="SAM" id="MobiDB-lite"/>
    </source>
</evidence>
<protein>
    <submittedName>
        <fullName evidence="3">Cellular retinaldehyde-binding/triple function domain-containing protein</fullName>
    </submittedName>
</protein>
<dbReference type="PANTHER" id="PTHR45824:SF29">
    <property type="entry name" value="GH16843P"/>
    <property type="match status" value="1"/>
</dbReference>
<dbReference type="PRINTS" id="PR00180">
    <property type="entry name" value="CRETINALDHBP"/>
</dbReference>
<evidence type="ECO:0000259" key="2">
    <source>
        <dbReference type="PROSITE" id="PS50191"/>
    </source>
</evidence>
<dbReference type="InterPro" id="IPR036865">
    <property type="entry name" value="CRAL-TRIO_dom_sf"/>
</dbReference>
<dbReference type="EMBL" id="ADBJ01000047">
    <property type="protein sequence ID" value="EFA76292.1"/>
    <property type="molecule type" value="Genomic_DNA"/>
</dbReference>
<dbReference type="Gene3D" id="3.40.525.10">
    <property type="entry name" value="CRAL-TRIO lipid binding domain"/>
    <property type="match status" value="1"/>
</dbReference>
<feature type="domain" description="CRAL-TRIO" evidence="2">
    <location>
        <begin position="111"/>
        <end position="275"/>
    </location>
</feature>
<dbReference type="GO" id="GO:0008526">
    <property type="term" value="F:phosphatidylinositol transfer activity"/>
    <property type="evidence" value="ECO:0007669"/>
    <property type="project" value="TreeGrafter"/>
</dbReference>
<dbReference type="PROSITE" id="PS50191">
    <property type="entry name" value="CRAL_TRIO"/>
    <property type="match status" value="1"/>
</dbReference>
<keyword evidence="4" id="KW-1185">Reference proteome</keyword>
<dbReference type="RefSeq" id="XP_020428424.1">
    <property type="nucleotide sequence ID" value="XM_020580839.1"/>
</dbReference>
<feature type="compositionally biased region" description="Low complexity" evidence="1">
    <location>
        <begin position="9"/>
        <end position="31"/>
    </location>
</feature>
<dbReference type="InterPro" id="IPR052578">
    <property type="entry name" value="PI_Transfer_CRAL-TRIO"/>
</dbReference>
<dbReference type="InParanoid" id="D3BQ72"/>
<name>D3BQ72_HETP5</name>
<reference evidence="3 4" key="1">
    <citation type="journal article" date="2011" name="Genome Res.">
        <title>Phylogeny-wide analysis of social amoeba genomes highlights ancient origins for complex intercellular communication.</title>
        <authorList>
            <person name="Heidel A.J."/>
            <person name="Lawal H.M."/>
            <person name="Felder M."/>
            <person name="Schilde C."/>
            <person name="Helps N.R."/>
            <person name="Tunggal B."/>
            <person name="Rivero F."/>
            <person name="John U."/>
            <person name="Schleicher M."/>
            <person name="Eichinger L."/>
            <person name="Platzer M."/>
            <person name="Noegel A.A."/>
            <person name="Schaap P."/>
            <person name="Gloeckner G."/>
        </authorList>
    </citation>
    <scope>NUCLEOTIDE SEQUENCE [LARGE SCALE GENOMIC DNA]</scope>
    <source>
        <strain evidence="4">ATCC 26659 / Pp 5 / PN500</strain>
    </source>
</reference>
<comment type="caution">
    <text evidence="3">The sequence shown here is derived from an EMBL/GenBank/DDBJ whole genome shotgun (WGS) entry which is preliminary data.</text>
</comment>
<dbReference type="Pfam" id="PF00650">
    <property type="entry name" value="CRAL_TRIO"/>
    <property type="match status" value="1"/>
</dbReference>
<dbReference type="FunCoup" id="D3BQ72">
    <property type="interactions" value="31"/>
</dbReference>